<feature type="compositionally biased region" description="Basic and acidic residues" evidence="1">
    <location>
        <begin position="79"/>
        <end position="88"/>
    </location>
</feature>
<dbReference type="AlphaFoldDB" id="A0A1E7FIF8"/>
<feature type="transmembrane region" description="Helical" evidence="2">
    <location>
        <begin position="21"/>
        <end position="43"/>
    </location>
</feature>
<dbReference type="PANTHER" id="PTHR12224:SF0">
    <property type="entry name" value="BETA-1,4-MANNOSYL-GLYCOPROTEIN 4-BETA-N-ACETYLGLUCOSAMINYLTRANSFERASE"/>
    <property type="match status" value="1"/>
</dbReference>
<dbReference type="InterPro" id="IPR006813">
    <property type="entry name" value="Glyco_trans_17"/>
</dbReference>
<dbReference type="KEGG" id="fcy:FRACYDRAFT_238387"/>
<feature type="region of interest" description="Disordered" evidence="1">
    <location>
        <begin position="531"/>
        <end position="550"/>
    </location>
</feature>
<reference evidence="3 4" key="1">
    <citation type="submission" date="2016-09" db="EMBL/GenBank/DDBJ databases">
        <title>Extensive genetic diversity and differential bi-allelic expression allows diatom success in the polar Southern Ocean.</title>
        <authorList>
            <consortium name="DOE Joint Genome Institute"/>
            <person name="Mock T."/>
            <person name="Otillar R.P."/>
            <person name="Strauss J."/>
            <person name="Dupont C."/>
            <person name="Frickenhaus S."/>
            <person name="Maumus F."/>
            <person name="Mcmullan M."/>
            <person name="Sanges R."/>
            <person name="Schmutz J."/>
            <person name="Toseland A."/>
            <person name="Valas R."/>
            <person name="Veluchamy A."/>
            <person name="Ward B.J."/>
            <person name="Allen A."/>
            <person name="Barry K."/>
            <person name="Falciatore A."/>
            <person name="Ferrante M."/>
            <person name="Fortunato A.E."/>
            <person name="Gloeckner G."/>
            <person name="Gruber A."/>
            <person name="Hipkin R."/>
            <person name="Janech M."/>
            <person name="Kroth P."/>
            <person name="Leese F."/>
            <person name="Lindquist E."/>
            <person name="Lyon B.R."/>
            <person name="Martin J."/>
            <person name="Mayer C."/>
            <person name="Parker M."/>
            <person name="Quesneville H."/>
            <person name="Raymond J."/>
            <person name="Uhlig C."/>
            <person name="Valentin K.U."/>
            <person name="Worden A.Z."/>
            <person name="Armbrust E.V."/>
            <person name="Bowler C."/>
            <person name="Green B."/>
            <person name="Moulton V."/>
            <person name="Van Oosterhout C."/>
            <person name="Grigoriev I."/>
        </authorList>
    </citation>
    <scope>NUCLEOTIDE SEQUENCE [LARGE SCALE GENOMIC DNA]</scope>
    <source>
        <strain evidence="3 4">CCMP1102</strain>
    </source>
</reference>
<accession>A0A1E7FIF8</accession>
<evidence type="ECO:0000313" key="3">
    <source>
        <dbReference type="EMBL" id="OEU17956.1"/>
    </source>
</evidence>
<evidence type="ECO:0000256" key="1">
    <source>
        <dbReference type="SAM" id="MobiDB-lite"/>
    </source>
</evidence>
<dbReference type="GO" id="GO:0003830">
    <property type="term" value="F:beta-1,4-mannosylglycoprotein 4-beta-N-acetylglucosaminyltransferase activity"/>
    <property type="evidence" value="ECO:0007669"/>
    <property type="project" value="InterPro"/>
</dbReference>
<keyword evidence="2" id="KW-0472">Membrane</keyword>
<dbReference type="Proteomes" id="UP000095751">
    <property type="component" value="Unassembled WGS sequence"/>
</dbReference>
<keyword evidence="2" id="KW-1133">Transmembrane helix</keyword>
<protein>
    <recommendedName>
        <fullName evidence="5">Glycosyltransferase family 17 protein</fullName>
    </recommendedName>
</protein>
<name>A0A1E7FIF8_9STRA</name>
<keyword evidence="2" id="KW-0812">Transmembrane</keyword>
<dbReference type="GO" id="GO:0016020">
    <property type="term" value="C:membrane"/>
    <property type="evidence" value="ECO:0007669"/>
    <property type="project" value="InterPro"/>
</dbReference>
<gene>
    <name evidence="3" type="ORF">FRACYDRAFT_238387</name>
</gene>
<evidence type="ECO:0008006" key="5">
    <source>
        <dbReference type="Google" id="ProtNLM"/>
    </source>
</evidence>
<organism evidence="3 4">
    <name type="scientific">Fragilariopsis cylindrus CCMP1102</name>
    <dbReference type="NCBI Taxonomy" id="635003"/>
    <lineage>
        <taxon>Eukaryota</taxon>
        <taxon>Sar</taxon>
        <taxon>Stramenopiles</taxon>
        <taxon>Ochrophyta</taxon>
        <taxon>Bacillariophyta</taxon>
        <taxon>Bacillariophyceae</taxon>
        <taxon>Bacillariophycidae</taxon>
        <taxon>Bacillariales</taxon>
        <taxon>Bacillariaceae</taxon>
        <taxon>Fragilariopsis</taxon>
    </lineage>
</organism>
<dbReference type="GO" id="GO:0006044">
    <property type="term" value="P:N-acetylglucosamine metabolic process"/>
    <property type="evidence" value="ECO:0007669"/>
    <property type="project" value="TreeGrafter"/>
</dbReference>
<dbReference type="OrthoDB" id="43510at2759"/>
<keyword evidence="4" id="KW-1185">Reference proteome</keyword>
<feature type="region of interest" description="Disordered" evidence="1">
    <location>
        <begin position="62"/>
        <end position="95"/>
    </location>
</feature>
<dbReference type="PANTHER" id="PTHR12224">
    <property type="entry name" value="BETA-1,4-MANNOSYL-GLYCOPROTEIN BETA-1,4-N-ACETYLGLUCOSAMINYL-TRANSFERASE"/>
    <property type="match status" value="1"/>
</dbReference>
<proteinExistence type="predicted"/>
<dbReference type="EMBL" id="KV784357">
    <property type="protein sequence ID" value="OEU17956.1"/>
    <property type="molecule type" value="Genomic_DNA"/>
</dbReference>
<evidence type="ECO:0000256" key="2">
    <source>
        <dbReference type="SAM" id="Phobius"/>
    </source>
</evidence>
<dbReference type="Pfam" id="PF04724">
    <property type="entry name" value="Glyco_transf_17"/>
    <property type="match status" value="1"/>
</dbReference>
<evidence type="ECO:0000313" key="4">
    <source>
        <dbReference type="Proteomes" id="UP000095751"/>
    </source>
</evidence>
<sequence length="597" mass="69127">MMLNTTFQKKKKNLSSSSSSRSSFSLIILLKIGGLLMCIVSLMNISYQYGITVGGEKFNNYNSSNEQINGPQLPPQDQDQDKQKEESKSISTTTTKEQKKEILKYIVPDLYKKEHNRIDNTITDEKRCKQFGVEPLKNAEGTPYYEYAKKRKIFLGSMLADESNELLLIHAIEVYNKYDNIAFVESNTTHNNKNRTLNYNQGSHNFLQIIKGELFGDSNRTTVTIDYYNSELDPRSSVKNHPHLEGMNREVEQRNLILGIWMKQGMERWDIGIMSDIDEIVSREFLNALRVCDFPVLRYSGPEVEKLQRSTCQKPKMILSTIQYESSPKCIKKDRWFHPDILVGNCLLGIGDNSGRVSPTRNYNNEYGQRTSDYGKHDYNQYPKDVIENNRYPLWDGRDIRTVNGNSNGLTSYTEEYIKNQGYGRQGENTAAAYGTAYHLHNWFNDLEVLRNKYGTYGHSQPLAYEDPLSIINEELDLSVRCHRNLGNDGTIYNHTKYPDMAYENNTNANKYYINHHHHIIMNDNETTGTGTGKIKIPNSNNNRKDPKKNKEENEEYIEFGGNKPIYFLDKEYVKKRTILVQQILQKDEKQYGSIYD</sequence>
<dbReference type="InParanoid" id="A0A1E7FIF8"/>